<feature type="domain" description="PglD N-terminal" evidence="3">
    <location>
        <begin position="12"/>
        <end position="88"/>
    </location>
</feature>
<evidence type="ECO:0000256" key="1">
    <source>
        <dbReference type="PIRSR" id="PIRSR620019-1"/>
    </source>
</evidence>
<dbReference type="NCBIfam" id="TIGR03570">
    <property type="entry name" value="NeuD_NnaD"/>
    <property type="match status" value="1"/>
</dbReference>
<protein>
    <submittedName>
        <fullName evidence="4">Acetyltransferase</fullName>
    </submittedName>
</protein>
<feature type="binding site" evidence="2">
    <location>
        <position position="81"/>
    </location>
    <ligand>
        <name>substrate</name>
    </ligand>
</feature>
<dbReference type="SUPFAM" id="SSF51161">
    <property type="entry name" value="Trimeric LpxA-like enzymes"/>
    <property type="match status" value="1"/>
</dbReference>
<dbReference type="InterPro" id="IPR020019">
    <property type="entry name" value="AcTrfase_PglD-like"/>
</dbReference>
<dbReference type="InterPro" id="IPR050179">
    <property type="entry name" value="Trans_hexapeptide_repeat"/>
</dbReference>
<dbReference type="Pfam" id="PF00132">
    <property type="entry name" value="Hexapep"/>
    <property type="match status" value="2"/>
</dbReference>
<dbReference type="CDD" id="cd03360">
    <property type="entry name" value="LbH_AT_putative"/>
    <property type="match status" value="1"/>
</dbReference>
<evidence type="ECO:0000256" key="2">
    <source>
        <dbReference type="PIRSR" id="PIRSR620019-2"/>
    </source>
</evidence>
<gene>
    <name evidence="4" type="ORF">ENV41_00525</name>
</gene>
<evidence type="ECO:0000313" key="4">
    <source>
        <dbReference type="EMBL" id="HFZ08605.1"/>
    </source>
</evidence>
<sequence length="223" mass="23941">MKRNRLNDLPPKIILWGGTGQAKVVRPIIEYYGSKVVAIFDDTIGLISPFKDINIYYGWDGFINWIKDKDRKEIGFCVAIGNPHGRVRLKFHDQLVNEGLQPVTIAHPMASIAENAEIGEGTQIMAGAIIQPEAQIGRYCIINTGASVDHEDILEDGVEIAPGATLCGNVHVGINAWICAGAVVLPRLKIGADAIVGAGAVVIRDVPDSAVVVGVPAKRFLGK</sequence>
<dbReference type="PANTHER" id="PTHR43300">
    <property type="entry name" value="ACETYLTRANSFERASE"/>
    <property type="match status" value="1"/>
</dbReference>
<dbReference type="InterPro" id="IPR041561">
    <property type="entry name" value="PglD_N"/>
</dbReference>
<feature type="site" description="Increases basicity of active site His" evidence="1">
    <location>
        <position position="151"/>
    </location>
</feature>
<accession>A0A7V3J935</accession>
<dbReference type="Gene3D" id="3.40.50.20">
    <property type="match status" value="1"/>
</dbReference>
<organism evidence="4">
    <name type="scientific">candidate division CPR3 bacterium</name>
    <dbReference type="NCBI Taxonomy" id="2268181"/>
    <lineage>
        <taxon>Bacteria</taxon>
        <taxon>Bacteria division CPR3</taxon>
    </lineage>
</organism>
<evidence type="ECO:0000259" key="3">
    <source>
        <dbReference type="Pfam" id="PF17836"/>
    </source>
</evidence>
<dbReference type="GO" id="GO:0016740">
    <property type="term" value="F:transferase activity"/>
    <property type="evidence" value="ECO:0007669"/>
    <property type="project" value="UniProtKB-KW"/>
</dbReference>
<dbReference type="AlphaFoldDB" id="A0A7V3J935"/>
<feature type="active site" description="Proton acceptor" evidence="1">
    <location>
        <position position="150"/>
    </location>
</feature>
<comment type="caution">
    <text evidence="4">The sequence shown here is derived from an EMBL/GenBank/DDBJ whole genome shotgun (WGS) entry which is preliminary data.</text>
</comment>
<dbReference type="InterPro" id="IPR011004">
    <property type="entry name" value="Trimer_LpxA-like_sf"/>
</dbReference>
<reference evidence="4" key="1">
    <citation type="journal article" date="2020" name="mSystems">
        <title>Genome- and Community-Level Interaction Insights into Carbon Utilization and Element Cycling Functions of Hydrothermarchaeota in Hydrothermal Sediment.</title>
        <authorList>
            <person name="Zhou Z."/>
            <person name="Liu Y."/>
            <person name="Xu W."/>
            <person name="Pan J."/>
            <person name="Luo Z.H."/>
            <person name="Li M."/>
        </authorList>
    </citation>
    <scope>NUCLEOTIDE SEQUENCE [LARGE SCALE GENOMIC DNA]</scope>
    <source>
        <strain evidence="4">SpSt-757</strain>
    </source>
</reference>
<proteinExistence type="predicted"/>
<keyword evidence="4" id="KW-0808">Transferase</keyword>
<dbReference type="InterPro" id="IPR001451">
    <property type="entry name" value="Hexapep"/>
</dbReference>
<dbReference type="PANTHER" id="PTHR43300:SF7">
    <property type="entry name" value="UDP-N-ACETYLBACILLOSAMINE N-ACETYLTRANSFERASE"/>
    <property type="match status" value="1"/>
</dbReference>
<dbReference type="Pfam" id="PF17836">
    <property type="entry name" value="PglD_N"/>
    <property type="match status" value="1"/>
</dbReference>
<dbReference type="EMBL" id="DTGG01000019">
    <property type="protein sequence ID" value="HFZ08605.1"/>
    <property type="molecule type" value="Genomic_DNA"/>
</dbReference>
<dbReference type="Gene3D" id="2.160.10.10">
    <property type="entry name" value="Hexapeptide repeat proteins"/>
    <property type="match status" value="1"/>
</dbReference>
<name>A0A7V3J935_UNCC3</name>